<comment type="caution">
    <text evidence="2">The sequence shown here is derived from an EMBL/GenBank/DDBJ whole genome shotgun (WGS) entry which is preliminary data.</text>
</comment>
<dbReference type="EMBL" id="JAUSWL010000008">
    <property type="protein sequence ID" value="MDQ0545329.1"/>
    <property type="molecule type" value="Genomic_DNA"/>
</dbReference>
<reference evidence="2" key="1">
    <citation type="submission" date="2023-07" db="EMBL/GenBank/DDBJ databases">
        <title>Genomic Encyclopedia of Type Strains, Phase IV (KMG-IV): sequencing the most valuable type-strain genomes for metagenomic binning, comparative biology and taxonomic classification.</title>
        <authorList>
            <person name="Goeker M."/>
        </authorList>
    </citation>
    <scope>NUCLEOTIDE SEQUENCE</scope>
    <source>
        <strain evidence="2">DSM 19569</strain>
    </source>
</reference>
<evidence type="ECO:0000313" key="3">
    <source>
        <dbReference type="Proteomes" id="UP001223420"/>
    </source>
</evidence>
<protein>
    <submittedName>
        <fullName evidence="2">Uncharacterized protein</fullName>
    </submittedName>
</protein>
<evidence type="ECO:0000313" key="2">
    <source>
        <dbReference type="EMBL" id="MDQ0545329.1"/>
    </source>
</evidence>
<gene>
    <name evidence="2" type="ORF">QO001_004272</name>
</gene>
<name>A0AAJ1TV32_9HYPH</name>
<dbReference type="Proteomes" id="UP001223420">
    <property type="component" value="Unassembled WGS sequence"/>
</dbReference>
<proteinExistence type="predicted"/>
<keyword evidence="1" id="KW-0732">Signal</keyword>
<accession>A0AAJ1TV32</accession>
<dbReference type="AlphaFoldDB" id="A0AAJ1TV32"/>
<evidence type="ECO:0000256" key="1">
    <source>
        <dbReference type="SAM" id="SignalP"/>
    </source>
</evidence>
<feature type="chain" id="PRO_5042518805" evidence="1">
    <location>
        <begin position="19"/>
        <end position="330"/>
    </location>
</feature>
<sequence>MMGSLALGLAGLTCPATAQTYSPPFTASVANSGQPGLQGMPLFLANSFSGAKFDDRATLRVDRDVETTSGGGKPWWTYKAFWANTTTSFVSPGFEWVVTAELNNRARKSANAQNVAMNGTAWKKPTDNGEETGTTWAGNFNCVDQTGIPNPTTSCIGVELDIGGAVGPDANRQRVLAHAGAGGEAGSHVAYGYMVSTGPGVTIDRAFSTANVGSTFGIGLDLAGGSFSGAAVLLAPGQWVGLDGNAEGTFSRFFGFNPVDSTLTYMTRGGPMLRVTDDGAAYVGRLIETLPHIPASSSAPCVAGERAWDESFEYRCIAPNRWKRAALSDW</sequence>
<organism evidence="2 3">
    <name type="scientific">Methylobacterium brachiatum</name>
    <dbReference type="NCBI Taxonomy" id="269660"/>
    <lineage>
        <taxon>Bacteria</taxon>
        <taxon>Pseudomonadati</taxon>
        <taxon>Pseudomonadota</taxon>
        <taxon>Alphaproteobacteria</taxon>
        <taxon>Hyphomicrobiales</taxon>
        <taxon>Methylobacteriaceae</taxon>
        <taxon>Methylobacterium</taxon>
    </lineage>
</organism>
<feature type="signal peptide" evidence="1">
    <location>
        <begin position="1"/>
        <end position="18"/>
    </location>
</feature>